<dbReference type="AlphaFoldDB" id="A0A1F6WQF9"/>
<dbReference type="PANTHER" id="PTHR40080">
    <property type="entry name" value="LMO1763 PROTEIN"/>
    <property type="match status" value="1"/>
</dbReference>
<dbReference type="GO" id="GO:0003700">
    <property type="term" value="F:DNA-binding transcription factor activity"/>
    <property type="evidence" value="ECO:0007669"/>
    <property type="project" value="InterPro"/>
</dbReference>
<dbReference type="SUPFAM" id="SSF48295">
    <property type="entry name" value="TrpR-like"/>
    <property type="match status" value="1"/>
</dbReference>
<evidence type="ECO:0000313" key="2">
    <source>
        <dbReference type="Proteomes" id="UP000179448"/>
    </source>
</evidence>
<dbReference type="GO" id="GO:0043565">
    <property type="term" value="F:sequence-specific DNA binding"/>
    <property type="evidence" value="ECO:0007669"/>
    <property type="project" value="InterPro"/>
</dbReference>
<name>A0A1F6WQF9_9BACT</name>
<accession>A0A1F6WQF9</accession>
<organism evidence="1 2">
    <name type="scientific">Candidatus Nomurabacteria bacterium RIFCSPLOWO2_01_FULL_36_10b</name>
    <dbReference type="NCBI Taxonomy" id="1801766"/>
    <lineage>
        <taxon>Bacteria</taxon>
        <taxon>Candidatus Nomuraibacteriota</taxon>
    </lineage>
</organism>
<dbReference type="PANTHER" id="PTHR40080:SF1">
    <property type="entry name" value="TRPR-LIKE PROTEIN YERC_YECD"/>
    <property type="match status" value="1"/>
</dbReference>
<dbReference type="EMBL" id="MFUQ01000005">
    <property type="protein sequence ID" value="OGI83985.1"/>
    <property type="molecule type" value="Genomic_DNA"/>
</dbReference>
<proteinExistence type="predicted"/>
<sequence>MNWNSKENKQFIQAILALKTSDEAKAFLRDLMTEGEINEFGKRLKVAEMLTAKIPYYVIEQKTGLSSTTVARVSKWLGGKGGGYKTIIDRLHHHTSLQTGRVLF</sequence>
<comment type="caution">
    <text evidence="1">The sequence shown here is derived from an EMBL/GenBank/DDBJ whole genome shotgun (WGS) entry which is preliminary data.</text>
</comment>
<dbReference type="STRING" id="1801766.A2997_00865"/>
<dbReference type="InterPro" id="IPR010921">
    <property type="entry name" value="Trp_repressor/repl_initiator"/>
</dbReference>
<reference evidence="1 2" key="1">
    <citation type="journal article" date="2016" name="Nat. Commun.">
        <title>Thousands of microbial genomes shed light on interconnected biogeochemical processes in an aquifer system.</title>
        <authorList>
            <person name="Anantharaman K."/>
            <person name="Brown C.T."/>
            <person name="Hug L.A."/>
            <person name="Sharon I."/>
            <person name="Castelle C.J."/>
            <person name="Probst A.J."/>
            <person name="Thomas B.C."/>
            <person name="Singh A."/>
            <person name="Wilkins M.J."/>
            <person name="Karaoz U."/>
            <person name="Brodie E.L."/>
            <person name="Williams K.H."/>
            <person name="Hubbard S.S."/>
            <person name="Banfield J.F."/>
        </authorList>
    </citation>
    <scope>NUCLEOTIDE SEQUENCE [LARGE SCALE GENOMIC DNA]</scope>
</reference>
<dbReference type="NCBIfam" id="TIGR02531">
    <property type="entry name" value="yecD_yerC"/>
    <property type="match status" value="1"/>
</dbReference>
<gene>
    <name evidence="1" type="ORF">A2997_00865</name>
</gene>
<dbReference type="InterPro" id="IPR013368">
    <property type="entry name" value="YecD_YerC"/>
</dbReference>
<dbReference type="InterPro" id="IPR038116">
    <property type="entry name" value="TrpR-like_sf"/>
</dbReference>
<dbReference type="PIRSF" id="PIRSF012508">
    <property type="entry name" value="YerC"/>
    <property type="match status" value="1"/>
</dbReference>
<evidence type="ECO:0000313" key="1">
    <source>
        <dbReference type="EMBL" id="OGI83985.1"/>
    </source>
</evidence>
<dbReference type="InterPro" id="IPR000831">
    <property type="entry name" value="Trp_repress"/>
</dbReference>
<dbReference type="Gene3D" id="1.10.1270.10">
    <property type="entry name" value="TrpR-like"/>
    <property type="match status" value="1"/>
</dbReference>
<protein>
    <submittedName>
        <fullName evidence="1">Uncharacterized protein</fullName>
    </submittedName>
</protein>
<dbReference type="Proteomes" id="UP000179448">
    <property type="component" value="Unassembled WGS sequence"/>
</dbReference>
<dbReference type="Pfam" id="PF01371">
    <property type="entry name" value="Trp_repressor"/>
    <property type="match status" value="1"/>
</dbReference>